<name>A0A0F6W3K9_9BACT</name>
<dbReference type="GO" id="GO:0008832">
    <property type="term" value="F:dGTPase activity"/>
    <property type="evidence" value="ECO:0007669"/>
    <property type="project" value="TreeGrafter"/>
</dbReference>
<dbReference type="InterPro" id="IPR003607">
    <property type="entry name" value="HD/PDEase_dom"/>
</dbReference>
<organism evidence="2 3">
    <name type="scientific">Sandaracinus amylolyticus</name>
    <dbReference type="NCBI Taxonomy" id="927083"/>
    <lineage>
        <taxon>Bacteria</taxon>
        <taxon>Pseudomonadati</taxon>
        <taxon>Myxococcota</taxon>
        <taxon>Polyangia</taxon>
        <taxon>Polyangiales</taxon>
        <taxon>Sandaracinaceae</taxon>
        <taxon>Sandaracinus</taxon>
    </lineage>
</organism>
<dbReference type="EMBL" id="CP011125">
    <property type="protein sequence ID" value="AKF06427.1"/>
    <property type="molecule type" value="Genomic_DNA"/>
</dbReference>
<dbReference type="Gene3D" id="1.10.3210.10">
    <property type="entry name" value="Hypothetical protein af1432"/>
    <property type="match status" value="1"/>
</dbReference>
<evidence type="ECO:0000313" key="2">
    <source>
        <dbReference type="EMBL" id="AKF06427.1"/>
    </source>
</evidence>
<keyword evidence="2" id="KW-0378">Hydrolase</keyword>
<keyword evidence="3" id="KW-1185">Reference proteome</keyword>
<protein>
    <submittedName>
        <fullName evidence="2">Deoxyguanosinetriphosphate triphosphohydrolase</fullName>
    </submittedName>
</protein>
<evidence type="ECO:0000259" key="1">
    <source>
        <dbReference type="SMART" id="SM00471"/>
    </source>
</evidence>
<dbReference type="SUPFAM" id="SSF109604">
    <property type="entry name" value="HD-domain/PDEase-like"/>
    <property type="match status" value="1"/>
</dbReference>
<dbReference type="AlphaFoldDB" id="A0A0F6W3K9"/>
<feature type="domain" description="HD/PDEase" evidence="1">
    <location>
        <begin position="49"/>
        <end position="190"/>
    </location>
</feature>
<dbReference type="InterPro" id="IPR050135">
    <property type="entry name" value="dGTPase-like"/>
</dbReference>
<dbReference type="Proteomes" id="UP000034883">
    <property type="component" value="Chromosome"/>
</dbReference>
<sequence length="437" mass="49485">MILRDPVHGLVAFEGDAERLVQSLLDTREVQRLRRVRQLGLTSLVFPGAEHSRFAHAVGATHVMARLQERVRARQDGDGVPAHLRLDERASCEGLAAALLHDVGHGPFSHLFEEVLPHARAHEEWTVEILLDESTEVHRALVAFDSAMPARVAALIQGTHDKRWLASSVSGVLDVDRCDYLLRDSHMTGVAYGIYDLDWLLRALAFAELPGGGWGLAIEGRKGLPPIEGFFLARHFMYQQVYHHKATRAAECLVRAMFVRVAELIREGTGPSVVPHAMRAAVLGEPLSLERYLELDDNILVHCIGEWERDRDAVLADLARRLRRRELPKTVPLPDEPGSEPIWEEARRRAAEITERRGIRADLQVFLDVAEDVPYAEDESDPAKGLWVLLRHQPLRRLGDISFPLQRLRDQAIVRPRLCFPREVRDEVRRAIEEILK</sequence>
<proteinExistence type="predicted"/>
<dbReference type="CDD" id="cd00077">
    <property type="entry name" value="HDc"/>
    <property type="match status" value="1"/>
</dbReference>
<dbReference type="GO" id="GO:0006203">
    <property type="term" value="P:dGTP catabolic process"/>
    <property type="evidence" value="ECO:0007669"/>
    <property type="project" value="TreeGrafter"/>
</dbReference>
<dbReference type="InterPro" id="IPR006674">
    <property type="entry name" value="HD_domain"/>
</dbReference>
<dbReference type="KEGG" id="samy:DB32_003576"/>
<dbReference type="OrthoDB" id="9803619at2"/>
<accession>A0A0F6W3K9</accession>
<dbReference type="PANTHER" id="PTHR11373:SF4">
    <property type="entry name" value="DEOXYNUCLEOSIDE TRIPHOSPHATE TRIPHOSPHOHYDROLASE SAMHD1"/>
    <property type="match status" value="1"/>
</dbReference>
<dbReference type="RefSeq" id="WP_053238846.1">
    <property type="nucleotide sequence ID" value="NZ_CP011125.1"/>
</dbReference>
<evidence type="ECO:0000313" key="3">
    <source>
        <dbReference type="Proteomes" id="UP000034883"/>
    </source>
</evidence>
<reference evidence="2 3" key="1">
    <citation type="submission" date="2015-03" db="EMBL/GenBank/DDBJ databases">
        <title>Genome assembly of Sandaracinus amylolyticus DSM 53668.</title>
        <authorList>
            <person name="Sharma G."/>
            <person name="Subramanian S."/>
        </authorList>
    </citation>
    <scope>NUCLEOTIDE SEQUENCE [LARGE SCALE GENOMIC DNA]</scope>
    <source>
        <strain evidence="2 3">DSM 53668</strain>
    </source>
</reference>
<dbReference type="Pfam" id="PF01966">
    <property type="entry name" value="HD"/>
    <property type="match status" value="1"/>
</dbReference>
<gene>
    <name evidence="2" type="ORF">DB32_003576</name>
</gene>
<dbReference type="STRING" id="927083.DB32_003576"/>
<dbReference type="PANTHER" id="PTHR11373">
    <property type="entry name" value="DEOXYNUCLEOSIDE TRIPHOSPHATE TRIPHOSPHOHYDROLASE"/>
    <property type="match status" value="1"/>
</dbReference>
<dbReference type="SMART" id="SM00471">
    <property type="entry name" value="HDc"/>
    <property type="match status" value="1"/>
</dbReference>